<dbReference type="EMBL" id="CADIKL010000031">
    <property type="protein sequence ID" value="CAB3800043.1"/>
    <property type="molecule type" value="Genomic_DNA"/>
</dbReference>
<dbReference type="SUPFAM" id="SSF53383">
    <property type="entry name" value="PLP-dependent transferases"/>
    <property type="match status" value="1"/>
</dbReference>
<evidence type="ECO:0000256" key="5">
    <source>
        <dbReference type="ARBA" id="ARBA00023163"/>
    </source>
</evidence>
<name>A0A6J5GFR4_9BURK</name>
<dbReference type="InterPro" id="IPR000524">
    <property type="entry name" value="Tscrpt_reg_HTH_GntR"/>
</dbReference>
<dbReference type="GO" id="GO:0003677">
    <property type="term" value="F:DNA binding"/>
    <property type="evidence" value="ECO:0007669"/>
    <property type="project" value="UniProtKB-KW"/>
</dbReference>
<reference evidence="8 9" key="1">
    <citation type="submission" date="2020-04" db="EMBL/GenBank/DDBJ databases">
        <authorList>
            <person name="De Canck E."/>
        </authorList>
    </citation>
    <scope>NUCLEOTIDE SEQUENCE [LARGE SCALE GENOMIC DNA]</scope>
    <source>
        <strain evidence="8 9">LMG 28688</strain>
    </source>
</reference>
<dbReference type="Pfam" id="PF00155">
    <property type="entry name" value="Aminotran_1_2"/>
    <property type="match status" value="1"/>
</dbReference>
<dbReference type="Gene3D" id="1.10.10.10">
    <property type="entry name" value="Winged helix-like DNA-binding domain superfamily/Winged helix DNA-binding domain"/>
    <property type="match status" value="1"/>
</dbReference>
<keyword evidence="3" id="KW-0805">Transcription regulation</keyword>
<dbReference type="InterPro" id="IPR015424">
    <property type="entry name" value="PyrdxlP-dep_Trfase"/>
</dbReference>
<dbReference type="RefSeq" id="WP_175197064.1">
    <property type="nucleotide sequence ID" value="NZ_CADIKL010000031.1"/>
</dbReference>
<evidence type="ECO:0000256" key="6">
    <source>
        <dbReference type="SAM" id="MobiDB-lite"/>
    </source>
</evidence>
<dbReference type="InterPro" id="IPR015421">
    <property type="entry name" value="PyrdxlP-dep_Trfase_major"/>
</dbReference>
<keyword evidence="9" id="KW-1185">Reference proteome</keyword>
<dbReference type="PROSITE" id="PS50949">
    <property type="entry name" value="HTH_GNTR"/>
    <property type="match status" value="1"/>
</dbReference>
<dbReference type="SUPFAM" id="SSF46785">
    <property type="entry name" value="Winged helix' DNA-binding domain"/>
    <property type="match status" value="1"/>
</dbReference>
<dbReference type="PRINTS" id="PR00035">
    <property type="entry name" value="HTHGNTR"/>
</dbReference>
<feature type="domain" description="HTH gntR-type" evidence="7">
    <location>
        <begin position="22"/>
        <end position="90"/>
    </location>
</feature>
<accession>A0A6J5GFR4</accession>
<sequence>MPTRTPSALWAQQFRRSPESKTSLQHQIREMLVASILDGQLPPDAALPSSRELAEQLGVARNTVVLAYQMLVEEGYLVSRERSGHFVNPDMLKGLHGVTVQKRVQQQLQQRVQQREQLRADQAGAAEPHGAAPPFAPSWKSRIVRPPSAQRNIVKPANWQNYAYPFIYGQFDQSLFPTNDWRECCLKALSIMEIRNWAPDLIERDDESLIQQIRTRVLPRRGVFAKPEEIIVTNGCQQALYLVADLLCGKNTTVGFENPGYPDARNIFVNRNANLLELPIDGEGIDPVRLAGSLARCDYVFVTPSHQCPTTATMPVARRRALLELAQQHDFVIIEDDYESENTFSGTPHPALKSLDTADRVIYVGSLSKTFAPGLRLGYVVGPPELVRELRSARRLMVRHPVAYIQRAFATFLALGHHDALLRRLAHAYKERARALMAALDTHLPEVRYVPIGGGASCWVQGPPWLDSARLADDAREAGILIEPGGVFFADEVEHSPWFRMGFSAIELDKIEPGVRALAQVVRLQRPA</sequence>
<dbReference type="Pfam" id="PF00392">
    <property type="entry name" value="GntR"/>
    <property type="match status" value="1"/>
</dbReference>
<organism evidence="8 9">
    <name type="scientific">Paraburkholderia caffeinitolerans</name>
    <dbReference type="NCBI Taxonomy" id="1723730"/>
    <lineage>
        <taxon>Bacteria</taxon>
        <taxon>Pseudomonadati</taxon>
        <taxon>Pseudomonadota</taxon>
        <taxon>Betaproteobacteria</taxon>
        <taxon>Burkholderiales</taxon>
        <taxon>Burkholderiaceae</taxon>
        <taxon>Paraburkholderia</taxon>
    </lineage>
</organism>
<dbReference type="InterPro" id="IPR004839">
    <property type="entry name" value="Aminotransferase_I/II_large"/>
</dbReference>
<dbReference type="CDD" id="cd07377">
    <property type="entry name" value="WHTH_GntR"/>
    <property type="match status" value="1"/>
</dbReference>
<evidence type="ECO:0000256" key="1">
    <source>
        <dbReference type="ARBA" id="ARBA00005384"/>
    </source>
</evidence>
<evidence type="ECO:0000256" key="4">
    <source>
        <dbReference type="ARBA" id="ARBA00023125"/>
    </source>
</evidence>
<dbReference type="AlphaFoldDB" id="A0A6J5GFR4"/>
<dbReference type="Proteomes" id="UP000494119">
    <property type="component" value="Unassembled WGS sequence"/>
</dbReference>
<feature type="compositionally biased region" description="Low complexity" evidence="6">
    <location>
        <begin position="120"/>
        <end position="133"/>
    </location>
</feature>
<dbReference type="PANTHER" id="PTHR46577:SF1">
    <property type="entry name" value="HTH-TYPE TRANSCRIPTIONAL REGULATORY PROTEIN GABR"/>
    <property type="match status" value="1"/>
</dbReference>
<gene>
    <name evidence="8" type="primary">tauR</name>
    <name evidence="8" type="ORF">LMG28688_05085</name>
</gene>
<dbReference type="InterPro" id="IPR036388">
    <property type="entry name" value="WH-like_DNA-bd_sf"/>
</dbReference>
<keyword evidence="5" id="KW-0804">Transcription</keyword>
<dbReference type="Gene3D" id="3.40.640.10">
    <property type="entry name" value="Type I PLP-dependent aspartate aminotransferase-like (Major domain)"/>
    <property type="match status" value="1"/>
</dbReference>
<evidence type="ECO:0000313" key="8">
    <source>
        <dbReference type="EMBL" id="CAB3800043.1"/>
    </source>
</evidence>
<dbReference type="SMART" id="SM00345">
    <property type="entry name" value="HTH_GNTR"/>
    <property type="match status" value="1"/>
</dbReference>
<dbReference type="CDD" id="cd00609">
    <property type="entry name" value="AAT_like"/>
    <property type="match status" value="1"/>
</dbReference>
<protein>
    <submittedName>
        <fullName evidence="8">HTH-type transcriptional regulator TauR</fullName>
    </submittedName>
</protein>
<keyword evidence="2" id="KW-0663">Pyridoxal phosphate</keyword>
<dbReference type="PANTHER" id="PTHR46577">
    <property type="entry name" value="HTH-TYPE TRANSCRIPTIONAL REGULATORY PROTEIN GABR"/>
    <property type="match status" value="1"/>
</dbReference>
<dbReference type="GO" id="GO:0030170">
    <property type="term" value="F:pyridoxal phosphate binding"/>
    <property type="evidence" value="ECO:0007669"/>
    <property type="project" value="InterPro"/>
</dbReference>
<evidence type="ECO:0000259" key="7">
    <source>
        <dbReference type="PROSITE" id="PS50949"/>
    </source>
</evidence>
<evidence type="ECO:0000256" key="2">
    <source>
        <dbReference type="ARBA" id="ARBA00022898"/>
    </source>
</evidence>
<dbReference type="InterPro" id="IPR051446">
    <property type="entry name" value="HTH_trans_reg/aminotransferase"/>
</dbReference>
<feature type="region of interest" description="Disordered" evidence="6">
    <location>
        <begin position="113"/>
        <end position="141"/>
    </location>
</feature>
<dbReference type="InterPro" id="IPR036390">
    <property type="entry name" value="WH_DNA-bd_sf"/>
</dbReference>
<evidence type="ECO:0000313" key="9">
    <source>
        <dbReference type="Proteomes" id="UP000494119"/>
    </source>
</evidence>
<keyword evidence="4" id="KW-0238">DNA-binding</keyword>
<evidence type="ECO:0000256" key="3">
    <source>
        <dbReference type="ARBA" id="ARBA00023015"/>
    </source>
</evidence>
<dbReference type="GO" id="GO:0003700">
    <property type="term" value="F:DNA-binding transcription factor activity"/>
    <property type="evidence" value="ECO:0007669"/>
    <property type="project" value="InterPro"/>
</dbReference>
<proteinExistence type="inferred from homology"/>
<comment type="similarity">
    <text evidence="1">In the C-terminal section; belongs to the class-I pyridoxal-phosphate-dependent aminotransferase family.</text>
</comment>